<dbReference type="PANTHER" id="PTHR35400">
    <property type="entry name" value="SLR1083 PROTEIN"/>
    <property type="match status" value="1"/>
</dbReference>
<dbReference type="Pfam" id="PF05685">
    <property type="entry name" value="Uma2"/>
    <property type="match status" value="1"/>
</dbReference>
<dbReference type="EMBL" id="JAKKUT010000001">
    <property type="protein sequence ID" value="MDG2989554.1"/>
    <property type="molecule type" value="Genomic_DNA"/>
</dbReference>
<reference evidence="2" key="2">
    <citation type="submission" date="2022-01" db="EMBL/GenBank/DDBJ databases">
        <authorList>
            <person name="Zivanovic Y."/>
            <person name="Moreira D."/>
            <person name="Lopez-Garcia P."/>
        </authorList>
    </citation>
    <scope>NUCLEOTIDE SEQUENCE</scope>
    <source>
        <strain evidence="2">G9</strain>
    </source>
</reference>
<dbReference type="Proteomes" id="UP001154265">
    <property type="component" value="Unassembled WGS sequence"/>
</dbReference>
<keyword evidence="2" id="KW-0540">Nuclease</keyword>
<dbReference type="CDD" id="cd06260">
    <property type="entry name" value="DUF820-like"/>
    <property type="match status" value="1"/>
</dbReference>
<evidence type="ECO:0000259" key="1">
    <source>
        <dbReference type="Pfam" id="PF05685"/>
    </source>
</evidence>
<reference evidence="2" key="1">
    <citation type="journal article" date="2022" name="Genome Biol. Evol.">
        <title>A New Gene Family Diagnostic for Intracellular Biomineralization of Amorphous Ca Carbonates by Cyanobacteria.</title>
        <authorList>
            <person name="Benzerara K."/>
            <person name="Duprat E."/>
            <person name="Bitard-Feildel T."/>
            <person name="Caumes G."/>
            <person name="Cassier-Chauvat C."/>
            <person name="Chauvat F."/>
            <person name="Dezi M."/>
            <person name="Diop S.I."/>
            <person name="Gaschignard G."/>
            <person name="Gorgen S."/>
            <person name="Gugger M."/>
            <person name="Lopez-Garcia P."/>
            <person name="Millet M."/>
            <person name="Skouri-Panet F."/>
            <person name="Moreira D."/>
            <person name="Callebaut I."/>
        </authorList>
    </citation>
    <scope>NUCLEOTIDE SEQUENCE</scope>
    <source>
        <strain evidence="2">G9</strain>
    </source>
</reference>
<feature type="domain" description="Putative restriction endonuclease" evidence="1">
    <location>
        <begin position="25"/>
        <end position="191"/>
    </location>
</feature>
<keyword evidence="3" id="KW-1185">Reference proteome</keyword>
<name>A0ABT6EVK2_9SYNE</name>
<dbReference type="PANTHER" id="PTHR35400:SF3">
    <property type="entry name" value="SLL1072 PROTEIN"/>
    <property type="match status" value="1"/>
</dbReference>
<sequence>MSLNQVQIPVLENGDRLERYEFERRYTQMPKVKKAELINGVVYMASPVRIKRHAEPHSQIMTWLGVYTASTLGTQLVDNGTVRLGAENEVQPDALLRLHTAVGGQSWITSDDYLEGAPELVVEIASSSAAYDLHDKLEVYCRNGVQEYLVWTTQEPDFYWYVLIKGSYERQVVDGSYLKSQVFPGLWLDVQALLAGNIRQVLQGLNMGLASSEYQTFLSRLSQ</sequence>
<dbReference type="SUPFAM" id="SSF52980">
    <property type="entry name" value="Restriction endonuclease-like"/>
    <property type="match status" value="1"/>
</dbReference>
<dbReference type="RefSeq" id="WP_277865475.1">
    <property type="nucleotide sequence ID" value="NZ_JAKKUT010000001.1"/>
</dbReference>
<keyword evidence="2" id="KW-0255">Endonuclease</keyword>
<accession>A0ABT6EVK2</accession>
<dbReference type="Gene3D" id="3.90.1570.10">
    <property type="entry name" value="tt1808, chain A"/>
    <property type="match status" value="1"/>
</dbReference>
<evidence type="ECO:0000313" key="3">
    <source>
        <dbReference type="Proteomes" id="UP001154265"/>
    </source>
</evidence>
<gene>
    <name evidence="2" type="ORF">L3556_01200</name>
</gene>
<dbReference type="GO" id="GO:0004519">
    <property type="term" value="F:endonuclease activity"/>
    <property type="evidence" value="ECO:0007669"/>
    <property type="project" value="UniProtKB-KW"/>
</dbReference>
<protein>
    <submittedName>
        <fullName evidence="2">Uma2 family endonuclease</fullName>
    </submittedName>
</protein>
<organism evidence="2 3">
    <name type="scientific">Candidatus Synechococcus calcipolaris G9</name>
    <dbReference type="NCBI Taxonomy" id="1497997"/>
    <lineage>
        <taxon>Bacteria</taxon>
        <taxon>Bacillati</taxon>
        <taxon>Cyanobacteriota</taxon>
        <taxon>Cyanophyceae</taxon>
        <taxon>Synechococcales</taxon>
        <taxon>Synechococcaceae</taxon>
        <taxon>Synechococcus</taxon>
    </lineage>
</organism>
<comment type="caution">
    <text evidence="2">The sequence shown here is derived from an EMBL/GenBank/DDBJ whole genome shotgun (WGS) entry which is preliminary data.</text>
</comment>
<dbReference type="InterPro" id="IPR008538">
    <property type="entry name" value="Uma2"/>
</dbReference>
<dbReference type="InterPro" id="IPR012296">
    <property type="entry name" value="Nuclease_put_TT1808"/>
</dbReference>
<evidence type="ECO:0000313" key="2">
    <source>
        <dbReference type="EMBL" id="MDG2989554.1"/>
    </source>
</evidence>
<dbReference type="InterPro" id="IPR011335">
    <property type="entry name" value="Restrct_endonuc-II-like"/>
</dbReference>
<proteinExistence type="predicted"/>
<keyword evidence="2" id="KW-0378">Hydrolase</keyword>